<keyword evidence="4" id="KW-0687">Ribonucleoprotein</keyword>
<dbReference type="PROSITE" id="PS51186">
    <property type="entry name" value="GNAT"/>
    <property type="match status" value="1"/>
</dbReference>
<dbReference type="GO" id="GO:0005840">
    <property type="term" value="C:ribosome"/>
    <property type="evidence" value="ECO:0007669"/>
    <property type="project" value="UniProtKB-KW"/>
</dbReference>
<dbReference type="InterPro" id="IPR000182">
    <property type="entry name" value="GNAT_dom"/>
</dbReference>
<dbReference type="RefSeq" id="WP_135505501.1">
    <property type="nucleotide sequence ID" value="NZ_JACHHE010000001.1"/>
</dbReference>
<keyword evidence="5" id="KW-1185">Reference proteome</keyword>
<dbReference type="EMBL" id="JACHHE010000001">
    <property type="protein sequence ID" value="MBB5178634.1"/>
    <property type="molecule type" value="Genomic_DNA"/>
</dbReference>
<dbReference type="GO" id="GO:0016747">
    <property type="term" value="F:acyltransferase activity, transferring groups other than amino-acyl groups"/>
    <property type="evidence" value="ECO:0007669"/>
    <property type="project" value="InterPro"/>
</dbReference>
<dbReference type="AlphaFoldDB" id="A0A7W8CPV6"/>
<dbReference type="CDD" id="cd04301">
    <property type="entry name" value="NAT_SF"/>
    <property type="match status" value="1"/>
</dbReference>
<keyword evidence="2" id="KW-0012">Acyltransferase</keyword>
<comment type="caution">
    <text evidence="4">The sequence shown here is derived from an EMBL/GenBank/DDBJ whole genome shotgun (WGS) entry which is preliminary data.</text>
</comment>
<evidence type="ECO:0000256" key="2">
    <source>
        <dbReference type="ARBA" id="ARBA00023315"/>
    </source>
</evidence>
<proteinExistence type="predicted"/>
<protein>
    <submittedName>
        <fullName evidence="4">Ribosomal protein S18 acetylase RimI-like enzyme</fullName>
    </submittedName>
</protein>
<feature type="domain" description="N-acetyltransferase" evidence="3">
    <location>
        <begin position="1"/>
        <end position="165"/>
    </location>
</feature>
<dbReference type="Proteomes" id="UP000525923">
    <property type="component" value="Unassembled WGS sequence"/>
</dbReference>
<dbReference type="OrthoDB" id="9799092at2"/>
<evidence type="ECO:0000313" key="4">
    <source>
        <dbReference type="EMBL" id="MBB5178634.1"/>
    </source>
</evidence>
<evidence type="ECO:0000256" key="1">
    <source>
        <dbReference type="ARBA" id="ARBA00022679"/>
    </source>
</evidence>
<accession>A0A7W8CPV6</accession>
<evidence type="ECO:0000259" key="3">
    <source>
        <dbReference type="PROSITE" id="PS51186"/>
    </source>
</evidence>
<name>A0A7W8CPV6_9BACL</name>
<sequence>MEIRKLTTADAMDYRALRLEALANDGDAFGASLEDAQRAPLSKTADRLAGTDAMTFGAFLEGKLVGNVTLSRDTGTKLRHRASVYAVYVTASARGKGIAHRLMQELIAAAGAIEEIEKLYLAVSSGNTAALKLYKNLGFEKYGIDVRAMKIGGRYVDEELMVKFL</sequence>
<reference evidence="4 5" key="1">
    <citation type="submission" date="2020-08" db="EMBL/GenBank/DDBJ databases">
        <title>Genomic Encyclopedia of Type Strains, Phase IV (KMG-IV): sequencing the most valuable type-strain genomes for metagenomic binning, comparative biology and taxonomic classification.</title>
        <authorList>
            <person name="Goeker M."/>
        </authorList>
    </citation>
    <scope>NUCLEOTIDE SEQUENCE [LARGE SCALE GENOMIC DNA]</scope>
    <source>
        <strain evidence="4 5">DSM 15895</strain>
    </source>
</reference>
<evidence type="ECO:0000313" key="5">
    <source>
        <dbReference type="Proteomes" id="UP000525923"/>
    </source>
</evidence>
<dbReference type="SUPFAM" id="SSF55729">
    <property type="entry name" value="Acyl-CoA N-acyltransferases (Nat)"/>
    <property type="match status" value="1"/>
</dbReference>
<dbReference type="Pfam" id="PF00583">
    <property type="entry name" value="Acetyltransf_1"/>
    <property type="match status" value="1"/>
</dbReference>
<dbReference type="InterPro" id="IPR050832">
    <property type="entry name" value="Bact_Acetyltransf"/>
</dbReference>
<dbReference type="InterPro" id="IPR016181">
    <property type="entry name" value="Acyl_CoA_acyltransferase"/>
</dbReference>
<organism evidence="4 5">
    <name type="scientific">Planococcus koreensis</name>
    <dbReference type="NCBI Taxonomy" id="112331"/>
    <lineage>
        <taxon>Bacteria</taxon>
        <taxon>Bacillati</taxon>
        <taxon>Bacillota</taxon>
        <taxon>Bacilli</taxon>
        <taxon>Bacillales</taxon>
        <taxon>Caryophanaceae</taxon>
        <taxon>Planococcus</taxon>
    </lineage>
</organism>
<gene>
    <name evidence="4" type="ORF">HNQ44_000056</name>
</gene>
<dbReference type="PANTHER" id="PTHR43877">
    <property type="entry name" value="AMINOALKYLPHOSPHONATE N-ACETYLTRANSFERASE-RELATED-RELATED"/>
    <property type="match status" value="1"/>
</dbReference>
<keyword evidence="4" id="KW-0689">Ribosomal protein</keyword>
<dbReference type="Gene3D" id="3.40.630.30">
    <property type="match status" value="1"/>
</dbReference>
<keyword evidence="1" id="KW-0808">Transferase</keyword>
<dbReference type="PANTHER" id="PTHR43877:SF2">
    <property type="entry name" value="AMINOALKYLPHOSPHONATE N-ACETYLTRANSFERASE-RELATED"/>
    <property type="match status" value="1"/>
</dbReference>